<dbReference type="EMBL" id="WUBS01000009">
    <property type="protein sequence ID" value="NDL63774.1"/>
    <property type="molecule type" value="Genomic_DNA"/>
</dbReference>
<keyword evidence="7 14" id="KW-0812">Transmembrane</keyword>
<organism evidence="17 18">
    <name type="scientific">Acerihabitans arboris</name>
    <dbReference type="NCBI Taxonomy" id="2691583"/>
    <lineage>
        <taxon>Bacteria</taxon>
        <taxon>Pseudomonadati</taxon>
        <taxon>Pseudomonadota</taxon>
        <taxon>Gammaproteobacteria</taxon>
        <taxon>Enterobacterales</taxon>
        <taxon>Pectobacteriaceae</taxon>
        <taxon>Acerihabitans</taxon>
    </lineage>
</organism>
<evidence type="ECO:0000256" key="1">
    <source>
        <dbReference type="ARBA" id="ARBA00000085"/>
    </source>
</evidence>
<proteinExistence type="predicted"/>
<dbReference type="SMART" id="SM00387">
    <property type="entry name" value="HATPase_c"/>
    <property type="match status" value="1"/>
</dbReference>
<dbReference type="PANTHER" id="PTHR45436:SF3">
    <property type="entry name" value="SENSOR HISTIDINE KINASE HPRS"/>
    <property type="match status" value="1"/>
</dbReference>
<keyword evidence="6 14" id="KW-0808">Transferase</keyword>
<keyword evidence="3 14" id="KW-1003">Cell membrane</keyword>
<dbReference type="EC" id="2.7.13.3" evidence="14"/>
<keyword evidence="9 14" id="KW-0418">Kinase</keyword>
<evidence type="ECO:0000259" key="15">
    <source>
        <dbReference type="PROSITE" id="PS50109"/>
    </source>
</evidence>
<evidence type="ECO:0000256" key="7">
    <source>
        <dbReference type="ARBA" id="ARBA00022692"/>
    </source>
</evidence>
<accession>A0A845SLC5</accession>
<dbReference type="InterPro" id="IPR003594">
    <property type="entry name" value="HATPase_dom"/>
</dbReference>
<dbReference type="Proteomes" id="UP000461443">
    <property type="component" value="Unassembled WGS sequence"/>
</dbReference>
<evidence type="ECO:0000256" key="14">
    <source>
        <dbReference type="RuleBase" id="RU364088"/>
    </source>
</evidence>
<evidence type="ECO:0000256" key="11">
    <source>
        <dbReference type="ARBA" id="ARBA00022989"/>
    </source>
</evidence>
<dbReference type="GO" id="GO:0000155">
    <property type="term" value="F:phosphorelay sensor kinase activity"/>
    <property type="evidence" value="ECO:0007669"/>
    <property type="project" value="InterPro"/>
</dbReference>
<dbReference type="NCBIfam" id="TIGR01386">
    <property type="entry name" value="cztS_silS_copS"/>
    <property type="match status" value="1"/>
</dbReference>
<dbReference type="PANTHER" id="PTHR45436">
    <property type="entry name" value="SENSOR HISTIDINE KINASE YKOH"/>
    <property type="match status" value="1"/>
</dbReference>
<dbReference type="PROSITE" id="PS50885">
    <property type="entry name" value="HAMP"/>
    <property type="match status" value="1"/>
</dbReference>
<dbReference type="CDD" id="cd06225">
    <property type="entry name" value="HAMP"/>
    <property type="match status" value="1"/>
</dbReference>
<sequence>MKSLSLTSRLSLILAALVMLVMATVGYALYRTLEEQLIIRDDGALITRVEQIRTLLLNEDVMTLIREKPGLFANMLGNTESLLVLRIPGRAPLIEVNPGHSPIPQINAVAADAPLSLASVHHAITAGGIPFISASALATISVAPYEVTITTGRLMTERTRTLAMYRHQIILVASGATVLTALLAWFFTRRGLKPLRRLADETASIDIRLLSRRIGLKRAPPELRQLIDAFNTMLDRLETSFRQLSQVSADMAHDLRTPIGILLGQTEVAMRHKRGNDYYENLLGSNFEELLRLSKMIDNMLFLARAEDAGHAIQRAQLSVAVEFQRLADYFEGPAEERGLTLVCDHDGGVWADAELLRRALANLLANAVRYADPGTTIVLQAEQQPEGTLIGVENSGPTIAPEQLERVFDRFYRADASRIGASNATGLGLSIVRSIMVLHQGRWDATSGNHRTRFSLFFPAKRPGGP</sequence>
<dbReference type="SMART" id="SM00388">
    <property type="entry name" value="HisKA"/>
    <property type="match status" value="1"/>
</dbReference>
<evidence type="ECO:0000256" key="12">
    <source>
        <dbReference type="ARBA" id="ARBA00023012"/>
    </source>
</evidence>
<dbReference type="Pfam" id="PF00672">
    <property type="entry name" value="HAMP"/>
    <property type="match status" value="1"/>
</dbReference>
<feature type="domain" description="Histidine kinase" evidence="15">
    <location>
        <begin position="250"/>
        <end position="463"/>
    </location>
</feature>
<feature type="transmembrane region" description="Helical" evidence="14">
    <location>
        <begin position="12"/>
        <end position="30"/>
    </location>
</feature>
<dbReference type="GO" id="GO:0005524">
    <property type="term" value="F:ATP binding"/>
    <property type="evidence" value="ECO:0007669"/>
    <property type="project" value="UniProtKB-KW"/>
</dbReference>
<dbReference type="SUPFAM" id="SSF47384">
    <property type="entry name" value="Homodimeric domain of signal transducing histidine kinase"/>
    <property type="match status" value="1"/>
</dbReference>
<dbReference type="SUPFAM" id="SSF55874">
    <property type="entry name" value="ATPase domain of HSP90 chaperone/DNA topoisomerase II/histidine kinase"/>
    <property type="match status" value="1"/>
</dbReference>
<dbReference type="RefSeq" id="WP_162366494.1">
    <property type="nucleotide sequence ID" value="NZ_WUBS01000009.1"/>
</dbReference>
<keyword evidence="11 14" id="KW-1133">Transmembrane helix</keyword>
<evidence type="ECO:0000256" key="3">
    <source>
        <dbReference type="ARBA" id="ARBA00022475"/>
    </source>
</evidence>
<keyword evidence="5" id="KW-0597">Phosphoprotein</keyword>
<evidence type="ECO:0000256" key="8">
    <source>
        <dbReference type="ARBA" id="ARBA00022741"/>
    </source>
</evidence>
<feature type="domain" description="HAMP" evidence="16">
    <location>
        <begin position="189"/>
        <end position="242"/>
    </location>
</feature>
<comment type="catalytic activity">
    <reaction evidence="1 14">
        <text>ATP + protein L-histidine = ADP + protein N-phospho-L-histidine.</text>
        <dbReference type="EC" id="2.7.13.3"/>
    </reaction>
</comment>
<dbReference type="GO" id="GO:0005886">
    <property type="term" value="C:plasma membrane"/>
    <property type="evidence" value="ECO:0007669"/>
    <property type="project" value="UniProtKB-SubCell"/>
</dbReference>
<feature type="transmembrane region" description="Helical" evidence="14">
    <location>
        <begin position="165"/>
        <end position="187"/>
    </location>
</feature>
<evidence type="ECO:0000256" key="13">
    <source>
        <dbReference type="ARBA" id="ARBA00023136"/>
    </source>
</evidence>
<evidence type="ECO:0000256" key="6">
    <source>
        <dbReference type="ARBA" id="ARBA00022679"/>
    </source>
</evidence>
<keyword evidence="10 14" id="KW-0067">ATP-binding</keyword>
<dbReference type="Gene3D" id="6.10.340.10">
    <property type="match status" value="1"/>
</dbReference>
<dbReference type="Pfam" id="PF02518">
    <property type="entry name" value="HATPase_c"/>
    <property type="match status" value="1"/>
</dbReference>
<evidence type="ECO:0000259" key="16">
    <source>
        <dbReference type="PROSITE" id="PS50885"/>
    </source>
</evidence>
<evidence type="ECO:0000313" key="17">
    <source>
        <dbReference type="EMBL" id="NDL63774.1"/>
    </source>
</evidence>
<dbReference type="Gene3D" id="3.30.565.10">
    <property type="entry name" value="Histidine kinase-like ATPase, C-terminal domain"/>
    <property type="match status" value="1"/>
</dbReference>
<evidence type="ECO:0000313" key="18">
    <source>
        <dbReference type="Proteomes" id="UP000461443"/>
    </source>
</evidence>
<evidence type="ECO:0000256" key="10">
    <source>
        <dbReference type="ARBA" id="ARBA00022840"/>
    </source>
</evidence>
<comment type="subcellular location">
    <subcellularLocation>
        <location evidence="2 14">Cell inner membrane</location>
    </subcellularLocation>
</comment>
<keyword evidence="13 14" id="KW-0472">Membrane</keyword>
<dbReference type="InterPro" id="IPR050428">
    <property type="entry name" value="TCS_sensor_his_kinase"/>
</dbReference>
<keyword evidence="12 14" id="KW-0902">Two-component regulatory system</keyword>
<name>A0A845SLC5_9GAMM</name>
<gene>
    <name evidence="17" type="ORF">GRH90_13580</name>
</gene>
<reference evidence="17 18" key="2">
    <citation type="submission" date="2020-02" db="EMBL/GenBank/DDBJ databases">
        <title>The new genus of Enterobacteriales.</title>
        <authorList>
            <person name="Kim I.S."/>
        </authorList>
    </citation>
    <scope>NUCLEOTIDE SEQUENCE [LARGE SCALE GENOMIC DNA]</scope>
    <source>
        <strain evidence="17 18">SAP-6</strain>
    </source>
</reference>
<comment type="function">
    <text evidence="14">Member of a two-component regulatory system.</text>
</comment>
<dbReference type="InterPro" id="IPR006290">
    <property type="entry name" value="CztS_silS_copS"/>
</dbReference>
<comment type="caution">
    <text evidence="17">The sequence shown here is derived from an EMBL/GenBank/DDBJ whole genome shotgun (WGS) entry which is preliminary data.</text>
</comment>
<dbReference type="InterPro" id="IPR036097">
    <property type="entry name" value="HisK_dim/P_sf"/>
</dbReference>
<evidence type="ECO:0000256" key="5">
    <source>
        <dbReference type="ARBA" id="ARBA00022553"/>
    </source>
</evidence>
<dbReference type="CDD" id="cd00082">
    <property type="entry name" value="HisKA"/>
    <property type="match status" value="1"/>
</dbReference>
<keyword evidence="8 14" id="KW-0547">Nucleotide-binding</keyword>
<dbReference type="SMART" id="SM00304">
    <property type="entry name" value="HAMP"/>
    <property type="match status" value="1"/>
</dbReference>
<dbReference type="AlphaFoldDB" id="A0A845SLC5"/>
<dbReference type="InterPro" id="IPR005467">
    <property type="entry name" value="His_kinase_dom"/>
</dbReference>
<keyword evidence="4 14" id="KW-0997">Cell inner membrane</keyword>
<dbReference type="InterPro" id="IPR003660">
    <property type="entry name" value="HAMP_dom"/>
</dbReference>
<dbReference type="Gene3D" id="1.10.287.130">
    <property type="match status" value="1"/>
</dbReference>
<keyword evidence="18" id="KW-1185">Reference proteome</keyword>
<dbReference type="InterPro" id="IPR036890">
    <property type="entry name" value="HATPase_C_sf"/>
</dbReference>
<evidence type="ECO:0000256" key="2">
    <source>
        <dbReference type="ARBA" id="ARBA00004533"/>
    </source>
</evidence>
<dbReference type="Pfam" id="PF00512">
    <property type="entry name" value="HisKA"/>
    <property type="match status" value="1"/>
</dbReference>
<evidence type="ECO:0000256" key="4">
    <source>
        <dbReference type="ARBA" id="ARBA00022519"/>
    </source>
</evidence>
<dbReference type="InterPro" id="IPR003661">
    <property type="entry name" value="HisK_dim/P_dom"/>
</dbReference>
<dbReference type="InterPro" id="IPR004358">
    <property type="entry name" value="Sig_transdc_His_kin-like_C"/>
</dbReference>
<protein>
    <recommendedName>
        <fullName evidence="14">Sensor protein</fullName>
        <ecNumber evidence="14">2.7.13.3</ecNumber>
    </recommendedName>
</protein>
<dbReference type="PROSITE" id="PS50109">
    <property type="entry name" value="HIS_KIN"/>
    <property type="match status" value="1"/>
</dbReference>
<reference evidence="17 18" key="1">
    <citation type="submission" date="2019-12" db="EMBL/GenBank/DDBJ databases">
        <authorList>
            <person name="Lee S.D."/>
        </authorList>
    </citation>
    <scope>NUCLEOTIDE SEQUENCE [LARGE SCALE GENOMIC DNA]</scope>
    <source>
        <strain evidence="17 18">SAP-6</strain>
    </source>
</reference>
<evidence type="ECO:0000256" key="9">
    <source>
        <dbReference type="ARBA" id="ARBA00022777"/>
    </source>
</evidence>
<dbReference type="PRINTS" id="PR00344">
    <property type="entry name" value="BCTRLSENSOR"/>
</dbReference>